<keyword evidence="2" id="KW-1185">Reference proteome</keyword>
<proteinExistence type="predicted"/>
<protein>
    <submittedName>
        <fullName evidence="1">Uncharacterized protein</fullName>
    </submittedName>
</protein>
<organism evidence="1 2">
    <name type="scientific">[Myrmecia] bisecta</name>
    <dbReference type="NCBI Taxonomy" id="41462"/>
    <lineage>
        <taxon>Eukaryota</taxon>
        <taxon>Viridiplantae</taxon>
        <taxon>Chlorophyta</taxon>
        <taxon>core chlorophytes</taxon>
        <taxon>Trebouxiophyceae</taxon>
        <taxon>Trebouxiales</taxon>
        <taxon>Trebouxiaceae</taxon>
        <taxon>Myrmecia</taxon>
    </lineage>
</organism>
<evidence type="ECO:0000313" key="1">
    <source>
        <dbReference type="EMBL" id="KAK9805186.1"/>
    </source>
</evidence>
<dbReference type="EMBL" id="JALJOR010000016">
    <property type="protein sequence ID" value="KAK9805186.1"/>
    <property type="molecule type" value="Genomic_DNA"/>
</dbReference>
<evidence type="ECO:0000313" key="2">
    <source>
        <dbReference type="Proteomes" id="UP001489004"/>
    </source>
</evidence>
<dbReference type="Proteomes" id="UP001489004">
    <property type="component" value="Unassembled WGS sequence"/>
</dbReference>
<dbReference type="AlphaFoldDB" id="A0AAW1P9Q1"/>
<sequence length="149" mass="16348">MLCWAIKVFMPDVADDEPPAAPEACLFAFERLPTGQVFLHPVISFGANSDCTAPGLPRYTMSFDAEVLYAGTANAAQVPTGTWLTLDRFGFRSRLFEALGALDPTQQCVLAPSHLARVSRDTREFVDECGVITRRSRHHRALMQFGSAG</sequence>
<name>A0AAW1P9Q1_9CHLO</name>
<comment type="caution">
    <text evidence="1">The sequence shown here is derived from an EMBL/GenBank/DDBJ whole genome shotgun (WGS) entry which is preliminary data.</text>
</comment>
<accession>A0AAW1P9Q1</accession>
<reference evidence="1 2" key="1">
    <citation type="journal article" date="2024" name="Nat. Commun.">
        <title>Phylogenomics reveals the evolutionary origins of lichenization in chlorophyte algae.</title>
        <authorList>
            <person name="Puginier C."/>
            <person name="Libourel C."/>
            <person name="Otte J."/>
            <person name="Skaloud P."/>
            <person name="Haon M."/>
            <person name="Grisel S."/>
            <person name="Petersen M."/>
            <person name="Berrin J.G."/>
            <person name="Delaux P.M."/>
            <person name="Dal Grande F."/>
            <person name="Keller J."/>
        </authorList>
    </citation>
    <scope>NUCLEOTIDE SEQUENCE [LARGE SCALE GENOMIC DNA]</scope>
    <source>
        <strain evidence="1 2">SAG 2043</strain>
    </source>
</reference>
<gene>
    <name evidence="1" type="ORF">WJX72_004594</name>
</gene>